<dbReference type="Pfam" id="PF00160">
    <property type="entry name" value="Pro_isomerase"/>
    <property type="match status" value="1"/>
</dbReference>
<sequence length="168" mass="18614">MTTSKENSPFVVLETSFGKIVVELYWKHAPKTCENFAELSRRGYYDGILFHRIIRDFMIQGGDPTGTGRGGNSIYGKTFADEIHPDLKHAGAGILSMANAGRDTNGSQFFITLAPTAHLDGKHAIFGRIHRGMKIVERLSKVETGKNDKPLHDVKILKAYPTEEVPEA</sequence>
<reference evidence="7" key="1">
    <citation type="submission" date="2017-01" db="EMBL/GenBank/DDBJ databases">
        <title>Comparative genomics of anhydrobiosis in the tardigrade Hypsibius dujardini.</title>
        <authorList>
            <person name="Yoshida Y."/>
            <person name="Koutsovoulos G."/>
            <person name="Laetsch D."/>
            <person name="Stevens L."/>
            <person name="Kumar S."/>
            <person name="Horikawa D."/>
            <person name="Ishino K."/>
            <person name="Komine S."/>
            <person name="Tomita M."/>
            <person name="Blaxter M."/>
            <person name="Arakawa K."/>
        </authorList>
    </citation>
    <scope>NUCLEOTIDE SEQUENCE [LARGE SCALE GENOMIC DNA]</scope>
    <source>
        <strain evidence="7">Z151</strain>
    </source>
</reference>
<dbReference type="PROSITE" id="PS50072">
    <property type="entry name" value="CSA_PPIASE_2"/>
    <property type="match status" value="1"/>
</dbReference>
<keyword evidence="2 4" id="KW-0413">Isomerase</keyword>
<dbReference type="GO" id="GO:0071013">
    <property type="term" value="C:catalytic step 2 spliceosome"/>
    <property type="evidence" value="ECO:0007669"/>
    <property type="project" value="TreeGrafter"/>
</dbReference>
<evidence type="ECO:0000313" key="7">
    <source>
        <dbReference type="Proteomes" id="UP000192578"/>
    </source>
</evidence>
<proteinExistence type="inferred from homology"/>
<accession>A0A1W0XA84</accession>
<dbReference type="Proteomes" id="UP000192578">
    <property type="component" value="Unassembled WGS sequence"/>
</dbReference>
<organism evidence="6 7">
    <name type="scientific">Hypsibius exemplaris</name>
    <name type="common">Freshwater tardigrade</name>
    <dbReference type="NCBI Taxonomy" id="2072580"/>
    <lineage>
        <taxon>Eukaryota</taxon>
        <taxon>Metazoa</taxon>
        <taxon>Ecdysozoa</taxon>
        <taxon>Tardigrada</taxon>
        <taxon>Eutardigrada</taxon>
        <taxon>Parachela</taxon>
        <taxon>Hypsibioidea</taxon>
        <taxon>Hypsibiidae</taxon>
        <taxon>Hypsibius</taxon>
    </lineage>
</organism>
<dbReference type="EC" id="5.2.1.8" evidence="4"/>
<dbReference type="FunFam" id="2.40.100.10:FF:000008">
    <property type="entry name" value="Peptidyl-prolyl cis-trans isomerase"/>
    <property type="match status" value="1"/>
</dbReference>
<dbReference type="PRINTS" id="PR00153">
    <property type="entry name" value="CSAPPISMRASE"/>
</dbReference>
<feature type="domain" description="PPIase cyclophilin-type" evidence="5">
    <location>
        <begin position="7"/>
        <end position="161"/>
    </location>
</feature>
<dbReference type="InterPro" id="IPR044666">
    <property type="entry name" value="Cyclophilin_A-like"/>
</dbReference>
<dbReference type="SUPFAM" id="SSF50891">
    <property type="entry name" value="Cyclophilin-like"/>
    <property type="match status" value="1"/>
</dbReference>
<evidence type="ECO:0000256" key="4">
    <source>
        <dbReference type="RuleBase" id="RU363019"/>
    </source>
</evidence>
<dbReference type="InterPro" id="IPR024936">
    <property type="entry name" value="Cyclophilin-type_PPIase"/>
</dbReference>
<dbReference type="AlphaFoldDB" id="A0A1W0XA84"/>
<comment type="subunit">
    <text evidence="3">Identified in the spliceosome C complex. Interacts with SNW1/SKIP. Interacts with CDC40/PRP17; this interaction leads to CDC40 isomerization. Interacts with RBM22.</text>
</comment>
<comment type="similarity">
    <text evidence="4">Belongs to the cyclophilin-type PPIase family.</text>
</comment>
<evidence type="ECO:0000256" key="3">
    <source>
        <dbReference type="ARBA" id="ARBA00062845"/>
    </source>
</evidence>
<keyword evidence="7" id="KW-1185">Reference proteome</keyword>
<evidence type="ECO:0000313" key="6">
    <source>
        <dbReference type="EMBL" id="OQV24437.1"/>
    </source>
</evidence>
<evidence type="ECO:0000259" key="5">
    <source>
        <dbReference type="PROSITE" id="PS50072"/>
    </source>
</evidence>
<dbReference type="PANTHER" id="PTHR45625">
    <property type="entry name" value="PEPTIDYL-PROLYL CIS-TRANS ISOMERASE-RELATED"/>
    <property type="match status" value="1"/>
</dbReference>
<dbReference type="Gene3D" id="2.40.100.10">
    <property type="entry name" value="Cyclophilin-like"/>
    <property type="match status" value="1"/>
</dbReference>
<gene>
    <name evidence="6" type="ORF">BV898_01501</name>
</gene>
<dbReference type="InterPro" id="IPR002130">
    <property type="entry name" value="Cyclophilin-type_PPIase_dom"/>
</dbReference>
<name>A0A1W0XA84_HYPEX</name>
<comment type="catalytic activity">
    <reaction evidence="4">
        <text>[protein]-peptidylproline (omega=180) = [protein]-peptidylproline (omega=0)</text>
        <dbReference type="Rhea" id="RHEA:16237"/>
        <dbReference type="Rhea" id="RHEA-COMP:10747"/>
        <dbReference type="Rhea" id="RHEA-COMP:10748"/>
        <dbReference type="ChEBI" id="CHEBI:83833"/>
        <dbReference type="ChEBI" id="CHEBI:83834"/>
        <dbReference type="EC" id="5.2.1.8"/>
    </reaction>
</comment>
<dbReference type="PIRSF" id="PIRSF001467">
    <property type="entry name" value="Peptidylpro_ismrse"/>
    <property type="match status" value="1"/>
</dbReference>
<evidence type="ECO:0000256" key="1">
    <source>
        <dbReference type="ARBA" id="ARBA00023110"/>
    </source>
</evidence>
<keyword evidence="1 4" id="KW-0697">Rotamase</keyword>
<dbReference type="GO" id="GO:0003755">
    <property type="term" value="F:peptidyl-prolyl cis-trans isomerase activity"/>
    <property type="evidence" value="ECO:0007669"/>
    <property type="project" value="UniProtKB-UniRule"/>
</dbReference>
<protein>
    <recommendedName>
        <fullName evidence="4">Peptidyl-prolyl cis-trans isomerase</fullName>
        <shortName evidence="4">PPIase</shortName>
        <ecNumber evidence="4">5.2.1.8</ecNumber>
    </recommendedName>
</protein>
<comment type="function">
    <text evidence="4">PPIases accelerate the folding of proteins. It catalyzes the cis-trans isomerization of proline imidic peptide bonds in oligopeptides.</text>
</comment>
<evidence type="ECO:0000256" key="2">
    <source>
        <dbReference type="ARBA" id="ARBA00023235"/>
    </source>
</evidence>
<comment type="caution">
    <text evidence="6">The sequence shown here is derived from an EMBL/GenBank/DDBJ whole genome shotgun (WGS) entry which is preliminary data.</text>
</comment>
<dbReference type="OrthoDB" id="5916692at2759"/>
<dbReference type="InterPro" id="IPR029000">
    <property type="entry name" value="Cyclophilin-like_dom_sf"/>
</dbReference>
<dbReference type="EMBL" id="MTYJ01000006">
    <property type="protein sequence ID" value="OQV24437.1"/>
    <property type="molecule type" value="Genomic_DNA"/>
</dbReference>
<dbReference type="PANTHER" id="PTHR45625:SF4">
    <property type="entry name" value="PEPTIDYLPROLYL ISOMERASE DOMAIN AND WD REPEAT-CONTAINING PROTEIN 1"/>
    <property type="match status" value="1"/>
</dbReference>